<dbReference type="RefSeq" id="WP_036341346.1">
    <property type="nucleotide sequence ID" value="NZ_JALN02000001.1"/>
</dbReference>
<feature type="compositionally biased region" description="Pro residues" evidence="7">
    <location>
        <begin position="312"/>
        <end position="334"/>
    </location>
</feature>
<feature type="domain" description="Resuscitation-promoting factor core lysozyme-like" evidence="9">
    <location>
        <begin position="38"/>
        <end position="114"/>
    </location>
</feature>
<feature type="compositionally biased region" description="Polar residues" evidence="7">
    <location>
        <begin position="406"/>
        <end position="417"/>
    </location>
</feature>
<proteinExistence type="inferred from homology"/>
<keyword evidence="2 8" id="KW-0732">Signal</keyword>
<feature type="chain" id="PRO_5001627632" description="Resuscitation-promoting factor RpfA" evidence="8">
    <location>
        <begin position="39"/>
        <end position="454"/>
    </location>
</feature>
<dbReference type="SUPFAM" id="SSF53955">
    <property type="entry name" value="Lysozyme-like"/>
    <property type="match status" value="1"/>
</dbReference>
<dbReference type="STRING" id="1440774.Y900_009020"/>
<evidence type="ECO:0000256" key="8">
    <source>
        <dbReference type="SAM" id="SignalP"/>
    </source>
</evidence>
<evidence type="ECO:0000256" key="1">
    <source>
        <dbReference type="ARBA" id="ARBA00010830"/>
    </source>
</evidence>
<feature type="region of interest" description="Disordered" evidence="7">
    <location>
        <begin position="281"/>
        <end position="383"/>
    </location>
</feature>
<name>A0A064CFG9_9MYCO</name>
<gene>
    <name evidence="10" type="ORF">Y900_009020</name>
</gene>
<feature type="compositionally biased region" description="Pro residues" evidence="7">
    <location>
        <begin position="422"/>
        <end position="435"/>
    </location>
</feature>
<evidence type="ECO:0000259" key="9">
    <source>
        <dbReference type="Pfam" id="PF06737"/>
    </source>
</evidence>
<keyword evidence="4" id="KW-0378">Hydrolase</keyword>
<evidence type="ECO:0000256" key="2">
    <source>
        <dbReference type="ARBA" id="ARBA00022729"/>
    </source>
</evidence>
<evidence type="ECO:0000256" key="3">
    <source>
        <dbReference type="ARBA" id="ARBA00022737"/>
    </source>
</evidence>
<evidence type="ECO:0000256" key="5">
    <source>
        <dbReference type="ARBA" id="ARBA00023026"/>
    </source>
</evidence>
<reference evidence="10" key="1">
    <citation type="submission" date="2014-05" db="EMBL/GenBank/DDBJ databases">
        <title>Genome sequence of Mycobacterium aromaticivorans strain JS19b1T (= DSM 45407T).</title>
        <authorList>
            <person name="Kwak Y."/>
            <person name="Park G.-S."/>
            <person name="Li Q.X."/>
            <person name="Lee S.-E."/>
            <person name="Shin J.-H."/>
        </authorList>
    </citation>
    <scope>NUCLEOTIDE SEQUENCE [LARGE SCALE GENOMIC DNA]</scope>
    <source>
        <strain evidence="10">JS19b1</strain>
    </source>
</reference>
<comment type="similarity">
    <text evidence="1">Belongs to the transglycosylase family. Rpf subfamily.</text>
</comment>
<feature type="compositionally biased region" description="Pro residues" evidence="7">
    <location>
        <begin position="147"/>
        <end position="178"/>
    </location>
</feature>
<dbReference type="Gene3D" id="1.10.530.10">
    <property type="match status" value="1"/>
</dbReference>
<keyword evidence="11" id="KW-1185">Reference proteome</keyword>
<feature type="signal peptide" evidence="8">
    <location>
        <begin position="1"/>
        <end position="38"/>
    </location>
</feature>
<evidence type="ECO:0000313" key="11">
    <source>
        <dbReference type="Proteomes" id="UP000022835"/>
    </source>
</evidence>
<dbReference type="FunFam" id="1.10.530.10:FF:000029">
    <property type="entry name" value="Resuscitation-promoting factor RpfA"/>
    <property type="match status" value="1"/>
</dbReference>
<accession>A0A064CFG9</accession>
<dbReference type="InterPro" id="IPR010618">
    <property type="entry name" value="RPF"/>
</dbReference>
<dbReference type="EMBL" id="JALN02000001">
    <property type="protein sequence ID" value="KDE99085.1"/>
    <property type="molecule type" value="Genomic_DNA"/>
</dbReference>
<organism evidence="10 11">
    <name type="scientific">Mycolicibacterium aromaticivorans JS19b1 = JCM 16368</name>
    <dbReference type="NCBI Taxonomy" id="1440774"/>
    <lineage>
        <taxon>Bacteria</taxon>
        <taxon>Bacillati</taxon>
        <taxon>Actinomycetota</taxon>
        <taxon>Actinomycetes</taxon>
        <taxon>Mycobacteriales</taxon>
        <taxon>Mycobacteriaceae</taxon>
        <taxon>Mycolicibacterium</taxon>
    </lineage>
</organism>
<feature type="region of interest" description="Disordered" evidence="7">
    <location>
        <begin position="122"/>
        <end position="265"/>
    </location>
</feature>
<evidence type="ECO:0000256" key="4">
    <source>
        <dbReference type="ARBA" id="ARBA00022801"/>
    </source>
</evidence>
<dbReference type="OrthoDB" id="1404170at2"/>
<feature type="compositionally biased region" description="Pro residues" evidence="7">
    <location>
        <begin position="441"/>
        <end position="454"/>
    </location>
</feature>
<comment type="caution">
    <text evidence="10">The sequence shown here is derived from an EMBL/GenBank/DDBJ whole genome shotgun (WGS) entry which is preliminary data.</text>
</comment>
<protein>
    <recommendedName>
        <fullName evidence="6">Resuscitation-promoting factor RpfA</fullName>
    </recommendedName>
</protein>
<dbReference type="Pfam" id="PF06737">
    <property type="entry name" value="Transglycosylas"/>
    <property type="match status" value="1"/>
</dbReference>
<evidence type="ECO:0000313" key="10">
    <source>
        <dbReference type="EMBL" id="KDE99085.1"/>
    </source>
</evidence>
<dbReference type="GO" id="GO:0016787">
    <property type="term" value="F:hydrolase activity"/>
    <property type="evidence" value="ECO:0007669"/>
    <property type="project" value="UniProtKB-KW"/>
</dbReference>
<feature type="compositionally biased region" description="Pro residues" evidence="7">
    <location>
        <begin position="186"/>
        <end position="258"/>
    </location>
</feature>
<dbReference type="Proteomes" id="UP000022835">
    <property type="component" value="Unassembled WGS sequence"/>
</dbReference>
<keyword evidence="5" id="KW-0843">Virulence</keyword>
<dbReference type="CDD" id="cd13925">
    <property type="entry name" value="RPF"/>
    <property type="match status" value="1"/>
</dbReference>
<evidence type="ECO:0000256" key="7">
    <source>
        <dbReference type="SAM" id="MobiDB-lite"/>
    </source>
</evidence>
<dbReference type="PRINTS" id="PR01217">
    <property type="entry name" value="PRICHEXTENSN"/>
</dbReference>
<dbReference type="eggNOG" id="COG1652">
    <property type="taxonomic scope" value="Bacteria"/>
</dbReference>
<feature type="region of interest" description="Disordered" evidence="7">
    <location>
        <begin position="404"/>
        <end position="454"/>
    </location>
</feature>
<dbReference type="InterPro" id="IPR023346">
    <property type="entry name" value="Lysozyme-like_dom_sf"/>
</dbReference>
<keyword evidence="3" id="KW-0677">Repeat</keyword>
<feature type="compositionally biased region" description="Polar residues" evidence="7">
    <location>
        <begin position="358"/>
        <end position="369"/>
    </location>
</feature>
<sequence>MSGRHRKPTSSSVSVAKIAVTGAVIGGGSLAFASQAQAAPDAEWDQVARCESGGNWGINTGNGYQGGLQFSPSTWSAHGGGQYAPAANMASKDQQIAIAERVLASQGRGAWPVCGRGLSGATPRNVVNEPTPEDAQIQPAGFEAPAPDAPAPDAPADLPPAPQDLPPAPAPQDLPPAPQDLSPAPQDLPPAPAPQDVPPAPQDLPPAPAPQDVPPAPQDLPPAPAPQDLPPAPAPAPQDLPPAPAPAPQDLPPAPQPGVVPVAQDVAPPAAAPVIDTALQVPAPEAPANPGDQTVTVQAASIHFVPQAPADPAVPPTLPPTPAPAPADPAPAPAAPGTDAVAASPTGQLPDGMPHLTSPENLPPGTSDQPEGPQEGPNVTYLKELWHAIQTQQVSKGDALLALTQRPMNTPVTNDPSMGTPPGDPNAPAPAPADPNAPLVPAAPAPAPGPAPAQ</sequence>
<dbReference type="AlphaFoldDB" id="A0A064CFG9"/>
<evidence type="ECO:0000256" key="6">
    <source>
        <dbReference type="ARBA" id="ARBA00070624"/>
    </source>
</evidence>